<dbReference type="OrthoDB" id="5233022at2759"/>
<dbReference type="Proteomes" id="UP000094444">
    <property type="component" value="Unassembled WGS sequence"/>
</dbReference>
<proteinExistence type="predicted"/>
<dbReference type="InParanoid" id="A0A2P5HW97"/>
<accession>A0A2P5HW97</accession>
<gene>
    <name evidence="1" type="ORF">DHEL01_v207068</name>
</gene>
<dbReference type="AlphaFoldDB" id="A0A2P5HW97"/>
<evidence type="ECO:0000313" key="1">
    <source>
        <dbReference type="EMBL" id="POS74533.1"/>
    </source>
</evidence>
<organism evidence="1 2">
    <name type="scientific">Diaporthe helianthi</name>
    <dbReference type="NCBI Taxonomy" id="158607"/>
    <lineage>
        <taxon>Eukaryota</taxon>
        <taxon>Fungi</taxon>
        <taxon>Dikarya</taxon>
        <taxon>Ascomycota</taxon>
        <taxon>Pezizomycotina</taxon>
        <taxon>Sordariomycetes</taxon>
        <taxon>Sordariomycetidae</taxon>
        <taxon>Diaporthales</taxon>
        <taxon>Diaporthaceae</taxon>
        <taxon>Diaporthe</taxon>
    </lineage>
</organism>
<keyword evidence="2" id="KW-1185">Reference proteome</keyword>
<comment type="caution">
    <text evidence="1">The sequence shown here is derived from an EMBL/GenBank/DDBJ whole genome shotgun (WGS) entry which is preliminary data.</text>
</comment>
<sequence length="97" mass="10612">MSNHSPASSISSSSSSSHAAGDNRIQRIAGLHLDGDGYFRLGWEIQYFSSQEINPILLKVFLEGRFGRDGYGLSLIGHDVFQLWSPAGQQVTKASTR</sequence>
<reference evidence="1" key="1">
    <citation type="submission" date="2017-09" db="EMBL/GenBank/DDBJ databases">
        <title>Polyketide synthases of a Diaporthe helianthi virulent isolate.</title>
        <authorList>
            <person name="Baroncelli R."/>
        </authorList>
    </citation>
    <scope>NUCLEOTIDE SEQUENCE [LARGE SCALE GENOMIC DNA]</scope>
    <source>
        <strain evidence="1">7/96</strain>
    </source>
</reference>
<name>A0A2P5HW97_DIAHE</name>
<protein>
    <submittedName>
        <fullName evidence="1">Uncharacterized protein</fullName>
    </submittedName>
</protein>
<dbReference type="EMBL" id="MAVT02000613">
    <property type="protein sequence ID" value="POS74533.1"/>
    <property type="molecule type" value="Genomic_DNA"/>
</dbReference>
<evidence type="ECO:0000313" key="2">
    <source>
        <dbReference type="Proteomes" id="UP000094444"/>
    </source>
</evidence>